<evidence type="ECO:0000256" key="4">
    <source>
        <dbReference type="ARBA" id="ARBA00022741"/>
    </source>
</evidence>
<dbReference type="PANTHER" id="PTHR46538">
    <property type="entry name" value="PROTEIN KINASE DOMAIN-CONTAINING PROTEIN"/>
    <property type="match status" value="1"/>
</dbReference>
<name>A0A2P2HZL7_9CRUS</name>
<feature type="compositionally biased region" description="Low complexity" evidence="9">
    <location>
        <begin position="1144"/>
        <end position="1158"/>
    </location>
</feature>
<dbReference type="SMART" id="SM00220">
    <property type="entry name" value="S_TKc"/>
    <property type="match status" value="1"/>
</dbReference>
<dbReference type="InterPro" id="IPR051585">
    <property type="entry name" value="STE20_Ser/Thr_Kinases"/>
</dbReference>
<evidence type="ECO:0000259" key="10">
    <source>
        <dbReference type="PROSITE" id="PS50011"/>
    </source>
</evidence>
<dbReference type="Gene3D" id="1.10.510.10">
    <property type="entry name" value="Transferase(Phosphotransferase) domain 1"/>
    <property type="match status" value="1"/>
</dbReference>
<evidence type="ECO:0000256" key="5">
    <source>
        <dbReference type="ARBA" id="ARBA00022777"/>
    </source>
</evidence>
<feature type="compositionally biased region" description="Pro residues" evidence="9">
    <location>
        <begin position="828"/>
        <end position="840"/>
    </location>
</feature>
<keyword evidence="4 7" id="KW-0547">Nucleotide-binding</keyword>
<accession>A0A2P2HZL7</accession>
<organism evidence="11">
    <name type="scientific">Hirondellea gigas</name>
    <dbReference type="NCBI Taxonomy" id="1518452"/>
    <lineage>
        <taxon>Eukaryota</taxon>
        <taxon>Metazoa</taxon>
        <taxon>Ecdysozoa</taxon>
        <taxon>Arthropoda</taxon>
        <taxon>Crustacea</taxon>
        <taxon>Multicrustacea</taxon>
        <taxon>Malacostraca</taxon>
        <taxon>Eumalacostraca</taxon>
        <taxon>Peracarida</taxon>
        <taxon>Amphipoda</taxon>
        <taxon>Amphilochidea</taxon>
        <taxon>Lysianassida</taxon>
        <taxon>Lysianassidira</taxon>
        <taxon>Lysianassoidea</taxon>
        <taxon>Lysianassidae</taxon>
        <taxon>Hirondellea</taxon>
    </lineage>
</organism>
<feature type="binding site" evidence="7">
    <location>
        <position position="64"/>
    </location>
    <ligand>
        <name>ATP</name>
        <dbReference type="ChEBI" id="CHEBI:30616"/>
    </ligand>
</feature>
<dbReference type="InterPro" id="IPR017441">
    <property type="entry name" value="Protein_kinase_ATP_BS"/>
</dbReference>
<keyword evidence="6 7" id="KW-0067">ATP-binding</keyword>
<feature type="compositionally biased region" description="Basic and acidic residues" evidence="9">
    <location>
        <begin position="321"/>
        <end position="335"/>
    </location>
</feature>
<dbReference type="PROSITE" id="PS50011">
    <property type="entry name" value="PROTEIN_KINASE_DOM"/>
    <property type="match status" value="1"/>
</dbReference>
<dbReference type="InterPro" id="IPR008271">
    <property type="entry name" value="Ser/Thr_kinase_AS"/>
</dbReference>
<dbReference type="Pfam" id="PF12474">
    <property type="entry name" value="PKK"/>
    <property type="match status" value="2"/>
</dbReference>
<feature type="region of interest" description="Disordered" evidence="9">
    <location>
        <begin position="973"/>
        <end position="995"/>
    </location>
</feature>
<protein>
    <submittedName>
        <fullName evidence="11">STE20-like serine/threonine-protein kinase</fullName>
    </submittedName>
</protein>
<dbReference type="Pfam" id="PF00069">
    <property type="entry name" value="Pkinase"/>
    <property type="match status" value="1"/>
</dbReference>
<reference evidence="11" key="1">
    <citation type="journal article" date="2018" name="Biosci. Biotechnol. Biochem.">
        <title>Polysaccharide hydrolase of the hadal zone amphipods Hirondellea gigas.</title>
        <authorList>
            <person name="Kobayashi H."/>
            <person name="Nagahama T."/>
            <person name="Arai W."/>
            <person name="Sasagawa Y."/>
            <person name="Umeda M."/>
            <person name="Hayashi T."/>
            <person name="Nikaido I."/>
            <person name="Watanabe H."/>
            <person name="Oguri K."/>
            <person name="Kitazato H."/>
            <person name="Fujioka K."/>
            <person name="Kido Y."/>
            <person name="Takami H."/>
        </authorList>
    </citation>
    <scope>NUCLEOTIDE SEQUENCE</scope>
    <source>
        <tissue evidence="11">Whole body</tissue>
    </source>
</reference>
<keyword evidence="5 11" id="KW-0418">Kinase</keyword>
<feature type="region of interest" description="Disordered" evidence="9">
    <location>
        <begin position="390"/>
        <end position="412"/>
    </location>
</feature>
<dbReference type="InterPro" id="IPR000719">
    <property type="entry name" value="Prot_kinase_dom"/>
</dbReference>
<feature type="compositionally biased region" description="Basic and acidic residues" evidence="9">
    <location>
        <begin position="1085"/>
        <end position="1095"/>
    </location>
</feature>
<feature type="compositionally biased region" description="Low complexity" evidence="9">
    <location>
        <begin position="390"/>
        <end position="403"/>
    </location>
</feature>
<dbReference type="GO" id="GO:0004674">
    <property type="term" value="F:protein serine/threonine kinase activity"/>
    <property type="evidence" value="ECO:0007669"/>
    <property type="project" value="UniProtKB-KW"/>
</dbReference>
<evidence type="ECO:0000256" key="2">
    <source>
        <dbReference type="ARBA" id="ARBA00022553"/>
    </source>
</evidence>
<evidence type="ECO:0000256" key="7">
    <source>
        <dbReference type="PROSITE-ProRule" id="PRU10141"/>
    </source>
</evidence>
<keyword evidence="1" id="KW-0723">Serine/threonine-protein kinase</keyword>
<dbReference type="EMBL" id="IACF01001533">
    <property type="protein sequence ID" value="LAB67227.1"/>
    <property type="molecule type" value="mRNA"/>
</dbReference>
<feature type="coiled-coil region" evidence="8">
    <location>
        <begin position="1349"/>
        <end position="1388"/>
    </location>
</feature>
<dbReference type="InterPro" id="IPR022165">
    <property type="entry name" value="PKK"/>
</dbReference>
<dbReference type="PANTHER" id="PTHR46538:SF3">
    <property type="entry name" value="PROTEIN KINASE DOMAIN-CONTAINING PROTEIN"/>
    <property type="match status" value="1"/>
</dbReference>
<keyword evidence="2" id="KW-0597">Phosphoprotein</keyword>
<evidence type="ECO:0000313" key="11">
    <source>
        <dbReference type="EMBL" id="LAB67227.1"/>
    </source>
</evidence>
<feature type="compositionally biased region" description="Low complexity" evidence="9">
    <location>
        <begin position="348"/>
        <end position="360"/>
    </location>
</feature>
<evidence type="ECO:0000256" key="8">
    <source>
        <dbReference type="SAM" id="Coils"/>
    </source>
</evidence>
<feature type="region of interest" description="Disordered" evidence="9">
    <location>
        <begin position="818"/>
        <end position="877"/>
    </location>
</feature>
<feature type="domain" description="Protein kinase" evidence="10">
    <location>
        <begin position="35"/>
        <end position="293"/>
    </location>
</feature>
<sequence length="1635" mass="179523">MPLFSKVRDIFKSGTSVRRKKVYHNVLLQNPDEIWSIKGEIGDGAYGKVYKAENISNGTLAALKKVALEEEDDLDNFMVEIDILAECQHPNIVQLLEAYHWEGCLWMYLEFCDGGAVDTIMVDLDRPLTEPQIAYLCKNLLEALDYIHKSKVIHRDLKAGNVLLTTNGGVKLADFGVSAKNKNTMDKRGTFIGTPYWLAPEVIKCETFIDSKYDYKADIWSLGITLIEFAQMDPPNHEVSPLRVLLKIQKAEPPKLDCPSKFSKEFNDFIAQCLIKEPEDRPDARALLRHPFVNKDHSAKHIIALLIEYQADVVEEDVEDDRDHVTPTGVMDRRATKGPAPPPPGQLKKGPAPSAPAPAKAVPTVTTAGALPQTTVVPAVATAASTTATTTPSVASSPVTTPTLPANSSKLPSLVTSTPIKLDNSEQSAAVAATVAAAAAATTVTAATATVTIAASTAAPLTTTTTTPITNDDDDADVVIVTASSRVNSVSTDDAIVSVGDSVTDSVSYITATTTTTVVSSVVSVSNVADNVTTTAAATSSLPSSVVTTCVPLTVVSPAVCVSTAAVQDIPSDGRKVSQDVSMVSITSLGEDYIAAPDLDSESSRILSEKLEVMEDDDDLVVSHQAMIVEPSSSKTLITSDNTNVADTTNNEVPMEVSATVLSIADSSNTEDINTVDISTNNSILTTKIASPTTPPDIVVSSPQITETPITFETLIPAELGDGDDDDDIMYDTFSASKRSADARQRAPDSPGVSTPDLPIELAATGDGVVVMTQEAVDAAASVSDSVVLVEDRTQDLALNVRREHDLPPAQIIASIGSEGTVILRTPTPTPSSPTPPSGTPTPSLVTFSGPGVVESSPLVPDSSSEQPPHSQDERDTAPVSFDYSLAEEEAVQLLDDVLDHVATTTSATTASGNDSIISTDSTIASSDVAMVTAGADAATVAAASEVVVVSAGEGKKERAQQVVISNSSILEGESNTDDITPNRSSEQLAAAGGGADDAANISVVSVAETEKLRNSIEAAGLLLPSDTKVIIEGTTLGDTDTDTDNFVTSKDGVVSLSSEESDQTQAQQQQYYIDSRENMHILKPVLPEDSRSDSDSVSTVSSEKENSKPRGRSSTSGGEEEVQLRRPARLNSTDTSASTLNRSVNSINVTSNSIASTDGSLKPIDKNRQNRQGNLMRNGRTKEENDSLALRKKTRKRTRKFMIDGVIVTTTTSKVIYGDDEDGSMITSGHLARKQELRELKILQKLEQKQFQELGIKSTQARQEQDRKFDTEKTQLIRSYDNDVDTLNRQQKQQVERIEAQHEIELKSVSKKIRGEQEKDLRLFRESLKTELKLLKQEVDLLPKDVRKEALRTKKDRLEAEQAAKEKEFLERLHQNHESSMKRLSEEHRSHVALLERQFLQKKHQMLRAREAALWELEERHLHDRHQLAKRQLKDIFFLQRHQMLLRHEKELEQVRRQNTHREEELVKRQVVERRSMPKRIRQEMKARELMFRESMRISCTNLPDTHQDEKDKIRKFQECERRRYEAEKKRGEQKHKRQLEELVAATDAHAKELEQMQNEKRKMLMEHETVKLKAQEEEYQRELKEWKNNLKPRKQKLEDEFEHQLQDQEQFYGAYLTTCGGTMLAPALPDPQH</sequence>
<feature type="coiled-coil region" evidence="8">
    <location>
        <begin position="1516"/>
        <end position="1591"/>
    </location>
</feature>
<dbReference type="FunFam" id="1.10.510.10:FF:001091">
    <property type="entry name" value="STE family protein kinase"/>
    <property type="match status" value="1"/>
</dbReference>
<dbReference type="PROSITE" id="PS00107">
    <property type="entry name" value="PROTEIN_KINASE_ATP"/>
    <property type="match status" value="1"/>
</dbReference>
<evidence type="ECO:0000256" key="1">
    <source>
        <dbReference type="ARBA" id="ARBA00022527"/>
    </source>
</evidence>
<feature type="compositionally biased region" description="Polar residues" evidence="9">
    <location>
        <begin position="978"/>
        <end position="988"/>
    </location>
</feature>
<proteinExistence type="evidence at transcript level"/>
<evidence type="ECO:0000256" key="3">
    <source>
        <dbReference type="ARBA" id="ARBA00022679"/>
    </source>
</evidence>
<dbReference type="PROSITE" id="PS00108">
    <property type="entry name" value="PROTEIN_KINASE_ST"/>
    <property type="match status" value="1"/>
</dbReference>
<dbReference type="GO" id="GO:0005524">
    <property type="term" value="F:ATP binding"/>
    <property type="evidence" value="ECO:0007669"/>
    <property type="project" value="UniProtKB-UniRule"/>
</dbReference>
<feature type="region of interest" description="Disordered" evidence="9">
    <location>
        <begin position="1085"/>
        <end position="1194"/>
    </location>
</feature>
<feature type="compositionally biased region" description="Polar residues" evidence="9">
    <location>
        <begin position="1131"/>
        <end position="1143"/>
    </location>
</feature>
<evidence type="ECO:0000256" key="6">
    <source>
        <dbReference type="ARBA" id="ARBA00022840"/>
    </source>
</evidence>
<dbReference type="InterPro" id="IPR011009">
    <property type="entry name" value="Kinase-like_dom_sf"/>
</dbReference>
<dbReference type="SUPFAM" id="SSF56112">
    <property type="entry name" value="Protein kinase-like (PK-like)"/>
    <property type="match status" value="1"/>
</dbReference>
<feature type="region of interest" description="Disordered" evidence="9">
    <location>
        <begin position="317"/>
        <end position="360"/>
    </location>
</feature>
<feature type="region of interest" description="Disordered" evidence="9">
    <location>
        <begin position="736"/>
        <end position="758"/>
    </location>
</feature>
<evidence type="ECO:0000256" key="9">
    <source>
        <dbReference type="SAM" id="MobiDB-lite"/>
    </source>
</evidence>
<keyword evidence="8" id="KW-0175">Coiled coil</keyword>
<keyword evidence="3" id="KW-0808">Transferase</keyword>